<feature type="region of interest" description="Disordered" evidence="2">
    <location>
        <begin position="711"/>
        <end position="731"/>
    </location>
</feature>
<reference evidence="4" key="1">
    <citation type="submission" date="2022-07" db="EMBL/GenBank/DDBJ databases">
        <authorList>
            <person name="Macas J."/>
            <person name="Novak P."/>
            <person name="Neumann P."/>
        </authorList>
    </citation>
    <scope>NUCLEOTIDE SEQUENCE</scope>
</reference>
<dbReference type="Proteomes" id="UP001152523">
    <property type="component" value="Unassembled WGS sequence"/>
</dbReference>
<dbReference type="FunFam" id="3.30.70.330:FF:000994">
    <property type="entry name" value="RNA-binding (RRM/RBD/RNP motifs) family protein"/>
    <property type="match status" value="1"/>
</dbReference>
<comment type="caution">
    <text evidence="4">The sequence shown here is derived from an EMBL/GenBank/DDBJ whole genome shotgun (WGS) entry which is preliminary data.</text>
</comment>
<sequence>MSRICVKNLPAYVSKDRLREHFSLKGEITDIKLIHTKDGKSRQVGYVGYRTDQEAGEALKYFDKSFMDTCRISCEIAQKVGDPKISRPWSRYSLKKHESLSKRKISMGSEGSKGAQAHGGTSKAKKKDVLNDNPEFQEFLQVMQSRKKSKLWANDSLAFTSLDSKHDPAKDTLTVEAKVDGSTEEFSTEYEKEEILKIGRLVIKNLPYVATEEETEKHFSRFGDITHFHLVIDKETKQSKGKAFVVYSLPESAVRAFEELNKTSFQGRILYIRPAKENNILKTNNFTQHYSSKTFKQLRNEERKASETNGDRRGWNSLFMRTDTVVESIARKLGVSKTELLDGEANDLAVRTSLGETKVIEDTKRALSDAGIDVALLEVSCGKNNNALKKSRVILVKNLPYCSSESELAEMFGKFGNLEKVVLPSTHTLALVIFVETVDAHACFNALRYKCYKGAPLYLELVPECILNKTTLIPGGDSSNNSVMVDRDSNRVLLNQQVKEDMTDLDVDHDKIESRSVYVKNLNFRTSDDELKKHFTDRMTEGRILSVTIKKHIKDGKIVSMGFGFIEFDSVDTALKICKYMQGTVLDQHALTLQLCQAKKDELNGHKKFGRVKGSKKLIVKNVAFESTEKDLRQLFSSFGQVKRLRLPKRFGNGNHRGFAFVEYVTDKEAADALQALSNTHLYGRHLVIEIAKEGESLEELQARTARQFAQDPLNPSKKRKNSTLLDNNGN</sequence>
<dbReference type="InterPro" id="IPR000504">
    <property type="entry name" value="RRM_dom"/>
</dbReference>
<feature type="domain" description="RRM" evidence="3">
    <location>
        <begin position="392"/>
        <end position="464"/>
    </location>
</feature>
<dbReference type="SMART" id="SM00360">
    <property type="entry name" value="RRM"/>
    <property type="match status" value="5"/>
</dbReference>
<dbReference type="InterPro" id="IPR035979">
    <property type="entry name" value="RBD_domain_sf"/>
</dbReference>
<dbReference type="EMBL" id="CAMAPF010000148">
    <property type="protein sequence ID" value="CAH9108707.1"/>
    <property type="molecule type" value="Genomic_DNA"/>
</dbReference>
<proteinExistence type="predicted"/>
<dbReference type="PANTHER" id="PTHR48034">
    <property type="entry name" value="TRANSFORMER-2 SEX-DETERMINING PROTEIN-RELATED"/>
    <property type="match status" value="1"/>
</dbReference>
<organism evidence="4 5">
    <name type="scientific">Cuscuta epithymum</name>
    <dbReference type="NCBI Taxonomy" id="186058"/>
    <lineage>
        <taxon>Eukaryota</taxon>
        <taxon>Viridiplantae</taxon>
        <taxon>Streptophyta</taxon>
        <taxon>Embryophyta</taxon>
        <taxon>Tracheophyta</taxon>
        <taxon>Spermatophyta</taxon>
        <taxon>Magnoliopsida</taxon>
        <taxon>eudicotyledons</taxon>
        <taxon>Gunneridae</taxon>
        <taxon>Pentapetalae</taxon>
        <taxon>asterids</taxon>
        <taxon>lamiids</taxon>
        <taxon>Solanales</taxon>
        <taxon>Convolvulaceae</taxon>
        <taxon>Cuscuteae</taxon>
        <taxon>Cuscuta</taxon>
        <taxon>Cuscuta subgen. Cuscuta</taxon>
    </lineage>
</organism>
<keyword evidence="5" id="KW-1185">Reference proteome</keyword>
<dbReference type="Pfam" id="PF00076">
    <property type="entry name" value="RRM_1"/>
    <property type="match status" value="5"/>
</dbReference>
<keyword evidence="1" id="KW-0694">RNA-binding</keyword>
<dbReference type="PROSITE" id="PS50102">
    <property type="entry name" value="RRM"/>
    <property type="match status" value="5"/>
</dbReference>
<evidence type="ECO:0000259" key="3">
    <source>
        <dbReference type="PROSITE" id="PS50102"/>
    </source>
</evidence>
<feature type="domain" description="RRM" evidence="3">
    <location>
        <begin position="2"/>
        <end position="79"/>
    </location>
</feature>
<evidence type="ECO:0000313" key="4">
    <source>
        <dbReference type="EMBL" id="CAH9108707.1"/>
    </source>
</evidence>
<gene>
    <name evidence="4" type="ORF">CEPIT_LOCUS18466</name>
</gene>
<dbReference type="GO" id="GO:0003723">
    <property type="term" value="F:RNA binding"/>
    <property type="evidence" value="ECO:0007669"/>
    <property type="project" value="UniProtKB-UniRule"/>
</dbReference>
<evidence type="ECO:0000256" key="1">
    <source>
        <dbReference type="PROSITE-ProRule" id="PRU00176"/>
    </source>
</evidence>
<dbReference type="CDD" id="cd12317">
    <property type="entry name" value="RRM4_RBM19_RRM3_MRD1"/>
    <property type="match status" value="1"/>
</dbReference>
<protein>
    <recommendedName>
        <fullName evidence="3">RRM domain-containing protein</fullName>
    </recommendedName>
</protein>
<feature type="domain" description="RRM" evidence="3">
    <location>
        <begin position="616"/>
        <end position="694"/>
    </location>
</feature>
<dbReference type="SUPFAM" id="SSF54928">
    <property type="entry name" value="RNA-binding domain, RBD"/>
    <property type="match status" value="4"/>
</dbReference>
<evidence type="ECO:0000256" key="2">
    <source>
        <dbReference type="SAM" id="MobiDB-lite"/>
    </source>
</evidence>
<name>A0AAV0DW07_9ASTE</name>
<dbReference type="InterPro" id="IPR012677">
    <property type="entry name" value="Nucleotide-bd_a/b_plait_sf"/>
</dbReference>
<dbReference type="AlphaFoldDB" id="A0AAV0DW07"/>
<dbReference type="InterPro" id="IPR050441">
    <property type="entry name" value="RBM"/>
</dbReference>
<feature type="domain" description="RRM" evidence="3">
    <location>
        <begin position="515"/>
        <end position="598"/>
    </location>
</feature>
<dbReference type="CDD" id="cd12565">
    <property type="entry name" value="RRM1_MRD1"/>
    <property type="match status" value="1"/>
</dbReference>
<dbReference type="CDD" id="cd12320">
    <property type="entry name" value="RRM6_RBM19_RRM5_MRD1"/>
    <property type="match status" value="1"/>
</dbReference>
<dbReference type="Gene3D" id="3.30.70.330">
    <property type="match status" value="5"/>
</dbReference>
<feature type="region of interest" description="Disordered" evidence="2">
    <location>
        <begin position="100"/>
        <end position="128"/>
    </location>
</feature>
<accession>A0AAV0DW07</accession>
<feature type="domain" description="RRM" evidence="3">
    <location>
        <begin position="199"/>
        <end position="277"/>
    </location>
</feature>
<evidence type="ECO:0000313" key="5">
    <source>
        <dbReference type="Proteomes" id="UP001152523"/>
    </source>
</evidence>